<feature type="transmembrane region" description="Helical" evidence="1">
    <location>
        <begin position="35"/>
        <end position="56"/>
    </location>
</feature>
<evidence type="ECO:0000256" key="1">
    <source>
        <dbReference type="SAM" id="Phobius"/>
    </source>
</evidence>
<protein>
    <submittedName>
        <fullName evidence="2">Uncharacterized protein</fullName>
    </submittedName>
</protein>
<feature type="transmembrane region" description="Helical" evidence="1">
    <location>
        <begin position="12"/>
        <end position="29"/>
    </location>
</feature>
<gene>
    <name evidence="2" type="ORF">OE059_04675</name>
</gene>
<keyword evidence="3" id="KW-1185">Reference proteome</keyword>
<accession>A0ABY8B207</accession>
<name>A0ABY8B207_9BACL</name>
<dbReference type="RefSeq" id="WP_275060463.1">
    <property type="nucleotide sequence ID" value="NZ_CAXPIM010000072.1"/>
</dbReference>
<sequence length="66" mass="7513">MHLQQKLDTIRYGLMMTAFGSGLWLLLTMNARFEYWVIPAVAFVMSAVFYGALHLIDEDIEEGASE</sequence>
<reference evidence="2 3" key="1">
    <citation type="submission" date="2022-10" db="EMBL/GenBank/DDBJ databases">
        <title>Complete genome sequence of Exiguobacterium profundum TSS-3 isolated from an extremely saline-alkaline spring located in Ixtapa, Chiapas-Mexico.</title>
        <authorList>
            <person name="Rincon-Rosales R."/>
            <person name="Rogel M.A."/>
            <person name="Rincon-Molina C.I."/>
            <person name="Guerrero G."/>
            <person name="Manzano-Gomez L.A."/>
            <person name="Lopez-Lopez A."/>
            <person name="Rincon Molina F.A."/>
            <person name="Martinez-Romero E."/>
        </authorList>
    </citation>
    <scope>NUCLEOTIDE SEQUENCE [LARGE SCALE GENOMIC DNA]</scope>
    <source>
        <strain evidence="2 3">TSS-3</strain>
    </source>
</reference>
<dbReference type="EMBL" id="CP109617">
    <property type="protein sequence ID" value="WED56157.1"/>
    <property type="molecule type" value="Genomic_DNA"/>
</dbReference>
<proteinExistence type="predicted"/>
<dbReference type="Proteomes" id="UP001219957">
    <property type="component" value="Chromosome"/>
</dbReference>
<evidence type="ECO:0000313" key="3">
    <source>
        <dbReference type="Proteomes" id="UP001219957"/>
    </source>
</evidence>
<organism evidence="2 3">
    <name type="scientific">Exiguobacterium profundum</name>
    <dbReference type="NCBI Taxonomy" id="307643"/>
    <lineage>
        <taxon>Bacteria</taxon>
        <taxon>Bacillati</taxon>
        <taxon>Bacillota</taxon>
        <taxon>Bacilli</taxon>
        <taxon>Bacillales</taxon>
        <taxon>Bacillales Family XII. Incertae Sedis</taxon>
        <taxon>Exiguobacterium</taxon>
    </lineage>
</organism>
<evidence type="ECO:0000313" key="2">
    <source>
        <dbReference type="EMBL" id="WED56157.1"/>
    </source>
</evidence>
<keyword evidence="1" id="KW-0472">Membrane</keyword>
<keyword evidence="1" id="KW-0812">Transmembrane</keyword>
<keyword evidence="1" id="KW-1133">Transmembrane helix</keyword>